<dbReference type="SMART" id="SM00317">
    <property type="entry name" value="SET"/>
    <property type="match status" value="1"/>
</dbReference>
<dbReference type="InterPro" id="IPR013087">
    <property type="entry name" value="Znf_C2H2_type"/>
</dbReference>
<gene>
    <name evidence="6" type="ORF">PARMNEM_LOCUS8491</name>
</gene>
<feature type="domain" description="C2H2-type" evidence="4">
    <location>
        <begin position="325"/>
        <end position="353"/>
    </location>
</feature>
<dbReference type="GO" id="GO:0010468">
    <property type="term" value="P:regulation of gene expression"/>
    <property type="evidence" value="ECO:0007669"/>
    <property type="project" value="TreeGrafter"/>
</dbReference>
<keyword evidence="3" id="KW-0479">Metal-binding</keyword>
<dbReference type="GO" id="GO:0008276">
    <property type="term" value="F:protein methyltransferase activity"/>
    <property type="evidence" value="ECO:0007669"/>
    <property type="project" value="UniProtKB-ARBA"/>
</dbReference>
<keyword evidence="3" id="KW-0862">Zinc</keyword>
<dbReference type="Gene3D" id="3.30.160.60">
    <property type="entry name" value="Classic Zinc Finger"/>
    <property type="match status" value="3"/>
</dbReference>
<keyword evidence="2" id="KW-0804">Transcription</keyword>
<dbReference type="GO" id="GO:0005634">
    <property type="term" value="C:nucleus"/>
    <property type="evidence" value="ECO:0007669"/>
    <property type="project" value="TreeGrafter"/>
</dbReference>
<dbReference type="GO" id="GO:0008757">
    <property type="term" value="F:S-adenosylmethionine-dependent methyltransferase activity"/>
    <property type="evidence" value="ECO:0007669"/>
    <property type="project" value="UniProtKB-ARBA"/>
</dbReference>
<dbReference type="GO" id="GO:0008170">
    <property type="term" value="F:N-methyltransferase activity"/>
    <property type="evidence" value="ECO:0007669"/>
    <property type="project" value="UniProtKB-ARBA"/>
</dbReference>
<feature type="domain" description="C2H2-type" evidence="4">
    <location>
        <begin position="381"/>
        <end position="404"/>
    </location>
</feature>
<protein>
    <submittedName>
        <fullName evidence="6">Uncharacterized protein</fullName>
    </submittedName>
</protein>
<dbReference type="InterPro" id="IPR046341">
    <property type="entry name" value="SET_dom_sf"/>
</dbReference>
<dbReference type="AlphaFoldDB" id="A0AAV1L115"/>
<keyword evidence="3" id="KW-0863">Zinc-finger</keyword>
<dbReference type="PROSITE" id="PS50280">
    <property type="entry name" value="SET"/>
    <property type="match status" value="1"/>
</dbReference>
<evidence type="ECO:0000256" key="3">
    <source>
        <dbReference type="PROSITE-ProRule" id="PRU00042"/>
    </source>
</evidence>
<dbReference type="InterPro" id="IPR001214">
    <property type="entry name" value="SET_dom"/>
</dbReference>
<dbReference type="GO" id="GO:0008270">
    <property type="term" value="F:zinc ion binding"/>
    <property type="evidence" value="ECO:0007669"/>
    <property type="project" value="UniProtKB-KW"/>
</dbReference>
<dbReference type="SMART" id="SM00355">
    <property type="entry name" value="ZnF_C2H2"/>
    <property type="match status" value="5"/>
</dbReference>
<dbReference type="SUPFAM" id="SSF57667">
    <property type="entry name" value="beta-beta-alpha zinc fingers"/>
    <property type="match status" value="2"/>
</dbReference>
<evidence type="ECO:0000256" key="2">
    <source>
        <dbReference type="ARBA" id="ARBA00023163"/>
    </source>
</evidence>
<dbReference type="InterPro" id="IPR050331">
    <property type="entry name" value="Zinc_finger"/>
</dbReference>
<dbReference type="SUPFAM" id="SSF82199">
    <property type="entry name" value="SET domain"/>
    <property type="match status" value="1"/>
</dbReference>
<accession>A0AAV1L115</accession>
<feature type="domain" description="C2H2-type" evidence="4">
    <location>
        <begin position="411"/>
        <end position="438"/>
    </location>
</feature>
<evidence type="ECO:0000313" key="6">
    <source>
        <dbReference type="EMBL" id="CAK1587754.1"/>
    </source>
</evidence>
<dbReference type="InterPro" id="IPR036236">
    <property type="entry name" value="Znf_C2H2_sf"/>
</dbReference>
<dbReference type="Gene3D" id="2.170.270.10">
    <property type="entry name" value="SET domain"/>
    <property type="match status" value="1"/>
</dbReference>
<keyword evidence="7" id="KW-1185">Reference proteome</keyword>
<dbReference type="PROSITE" id="PS00028">
    <property type="entry name" value="ZINC_FINGER_C2H2_1"/>
    <property type="match status" value="1"/>
</dbReference>
<evidence type="ECO:0000259" key="5">
    <source>
        <dbReference type="PROSITE" id="PS50280"/>
    </source>
</evidence>
<dbReference type="EMBL" id="CAVLGL010000082">
    <property type="protein sequence ID" value="CAK1587754.1"/>
    <property type="molecule type" value="Genomic_DNA"/>
</dbReference>
<organism evidence="6 7">
    <name type="scientific">Parnassius mnemosyne</name>
    <name type="common">clouded apollo</name>
    <dbReference type="NCBI Taxonomy" id="213953"/>
    <lineage>
        <taxon>Eukaryota</taxon>
        <taxon>Metazoa</taxon>
        <taxon>Ecdysozoa</taxon>
        <taxon>Arthropoda</taxon>
        <taxon>Hexapoda</taxon>
        <taxon>Insecta</taxon>
        <taxon>Pterygota</taxon>
        <taxon>Neoptera</taxon>
        <taxon>Endopterygota</taxon>
        <taxon>Lepidoptera</taxon>
        <taxon>Glossata</taxon>
        <taxon>Ditrysia</taxon>
        <taxon>Papilionoidea</taxon>
        <taxon>Papilionidae</taxon>
        <taxon>Parnassiinae</taxon>
        <taxon>Parnassini</taxon>
        <taxon>Parnassius</taxon>
        <taxon>Driopa</taxon>
    </lineage>
</organism>
<dbReference type="PANTHER" id="PTHR16515">
    <property type="entry name" value="PR DOMAIN ZINC FINGER PROTEIN"/>
    <property type="match status" value="1"/>
</dbReference>
<comment type="caution">
    <text evidence="6">The sequence shown here is derived from an EMBL/GenBank/DDBJ whole genome shotgun (WGS) entry which is preliminary data.</text>
</comment>
<evidence type="ECO:0000313" key="7">
    <source>
        <dbReference type="Proteomes" id="UP001314205"/>
    </source>
</evidence>
<evidence type="ECO:0000256" key="1">
    <source>
        <dbReference type="ARBA" id="ARBA00023015"/>
    </source>
</evidence>
<dbReference type="PROSITE" id="PS50157">
    <property type="entry name" value="ZINC_FINGER_C2H2_2"/>
    <property type="match status" value="3"/>
</dbReference>
<dbReference type="PANTHER" id="PTHR16515:SF21">
    <property type="entry name" value="PR DOMAIN ZINC FINGER PROTEIN 13"/>
    <property type="match status" value="1"/>
</dbReference>
<proteinExistence type="predicted"/>
<reference evidence="6 7" key="1">
    <citation type="submission" date="2023-11" db="EMBL/GenBank/DDBJ databases">
        <authorList>
            <person name="Hedman E."/>
            <person name="Englund M."/>
            <person name="Stromberg M."/>
            <person name="Nyberg Akerstrom W."/>
            <person name="Nylinder S."/>
            <person name="Jareborg N."/>
            <person name="Kallberg Y."/>
            <person name="Kronander E."/>
        </authorList>
    </citation>
    <scope>NUCLEOTIDE SEQUENCE [LARGE SCALE GENOMIC DNA]</scope>
</reference>
<name>A0AAV1L115_9NEOP</name>
<keyword evidence="1" id="KW-0805">Transcription regulation</keyword>
<dbReference type="Pfam" id="PF21549">
    <property type="entry name" value="PRDM2_PR"/>
    <property type="match status" value="1"/>
</dbReference>
<sequence>MSELDQPRINFYERDTPSFDDNIFCSQCGDYVYEFCSIHGPLLVIPDNEVPTKFSFPCYVPRAALTIPNAFLHLAPSIIPGAGVGVFATLPLPAGVRFGPYRGIITREVTSIYSWQIYNGRNQPAYVVDAADDNRANWMRYVNCSRHWLEQNLLAYQYKGHIYYRTIKIIPQFAELLVFYGSEMANLLNINLRIYNSDEYSREILETFNNLRRNHENIAKFDPTIVERGTHINNELFTLDTNETNRIQDVNLYNSYQINESQMHSMNTAYGNEMSNEVIEETEDGVGDGTGYNIDKKLEHVGEIQSFKINTSSENYGHALLSNSHYCEQCSKHFQSRYNLSRHKITVHGQNKLKCTQCLFTTSSDFLFHRHMWKHNTSNIYNCEMCSYSTHKKYYLVRHQRVVHKIIINVLHCNHCGYKTTDKTKLIHHLSTHTAYERLKCEFCEFITNTKRNMRRHVSQKHISRIQMNQ</sequence>
<feature type="domain" description="SET" evidence="5">
    <location>
        <begin position="70"/>
        <end position="181"/>
    </location>
</feature>
<evidence type="ECO:0000259" key="4">
    <source>
        <dbReference type="PROSITE" id="PS50157"/>
    </source>
</evidence>
<dbReference type="Proteomes" id="UP001314205">
    <property type="component" value="Unassembled WGS sequence"/>
</dbReference>